<accession>A0A1V6QIC8</accession>
<dbReference type="Proteomes" id="UP000191672">
    <property type="component" value="Unassembled WGS sequence"/>
</dbReference>
<sequence>MGRRLKAVRKVKGE</sequence>
<gene>
    <name evidence="1" type="ORF">PENANT_c003G04131</name>
</gene>
<reference evidence="2" key="1">
    <citation type="journal article" date="2017" name="Nat. Microbiol.">
        <title>Global analysis of biosynthetic gene clusters reveals vast potential of secondary metabolite production in Penicillium species.</title>
        <authorList>
            <person name="Nielsen J.C."/>
            <person name="Grijseels S."/>
            <person name="Prigent S."/>
            <person name="Ji B."/>
            <person name="Dainat J."/>
            <person name="Nielsen K.F."/>
            <person name="Frisvad J.C."/>
            <person name="Workman M."/>
            <person name="Nielsen J."/>
        </authorList>
    </citation>
    <scope>NUCLEOTIDE SEQUENCE [LARGE SCALE GENOMIC DNA]</scope>
    <source>
        <strain evidence="2">IBT 31811</strain>
    </source>
</reference>
<evidence type="ECO:0000313" key="2">
    <source>
        <dbReference type="Proteomes" id="UP000191672"/>
    </source>
</evidence>
<keyword evidence="2" id="KW-1185">Reference proteome</keyword>
<dbReference type="EMBL" id="MDYN01000003">
    <property type="protein sequence ID" value="OQD88978.1"/>
    <property type="molecule type" value="Genomic_DNA"/>
</dbReference>
<protein>
    <submittedName>
        <fullName evidence="1">Uncharacterized protein</fullName>
    </submittedName>
</protein>
<name>A0A1V6QIC8_9EURO</name>
<comment type="caution">
    <text evidence="1">The sequence shown here is derived from an EMBL/GenBank/DDBJ whole genome shotgun (WGS) entry which is preliminary data.</text>
</comment>
<evidence type="ECO:0000313" key="1">
    <source>
        <dbReference type="EMBL" id="OQD88978.1"/>
    </source>
</evidence>
<organism evidence="1 2">
    <name type="scientific">Penicillium antarcticum</name>
    <dbReference type="NCBI Taxonomy" id="416450"/>
    <lineage>
        <taxon>Eukaryota</taxon>
        <taxon>Fungi</taxon>
        <taxon>Dikarya</taxon>
        <taxon>Ascomycota</taxon>
        <taxon>Pezizomycotina</taxon>
        <taxon>Eurotiomycetes</taxon>
        <taxon>Eurotiomycetidae</taxon>
        <taxon>Eurotiales</taxon>
        <taxon>Aspergillaceae</taxon>
        <taxon>Penicillium</taxon>
    </lineage>
</organism>
<proteinExistence type="predicted"/>